<organism evidence="4">
    <name type="scientific">Cladocopium goreaui</name>
    <dbReference type="NCBI Taxonomy" id="2562237"/>
    <lineage>
        <taxon>Eukaryota</taxon>
        <taxon>Sar</taxon>
        <taxon>Alveolata</taxon>
        <taxon>Dinophyceae</taxon>
        <taxon>Suessiales</taxon>
        <taxon>Symbiodiniaceae</taxon>
        <taxon>Cladocopium</taxon>
    </lineage>
</organism>
<comment type="caution">
    <text evidence="4">The sequence shown here is derived from an EMBL/GenBank/DDBJ whole genome shotgun (WGS) entry which is preliminary data.</text>
</comment>
<dbReference type="InterPro" id="IPR016024">
    <property type="entry name" value="ARM-type_fold"/>
</dbReference>
<evidence type="ECO:0000313" key="5">
    <source>
        <dbReference type="EMBL" id="CAL4780756.1"/>
    </source>
</evidence>
<dbReference type="PANTHER" id="PTHR12537">
    <property type="entry name" value="RNA BINDING PROTEIN PUMILIO-RELATED"/>
    <property type="match status" value="1"/>
</dbReference>
<evidence type="ECO:0000313" key="4">
    <source>
        <dbReference type="EMBL" id="CAI3993444.1"/>
    </source>
</evidence>
<reference evidence="5 6" key="2">
    <citation type="submission" date="2024-05" db="EMBL/GenBank/DDBJ databases">
        <authorList>
            <person name="Chen Y."/>
            <person name="Shah S."/>
            <person name="Dougan E. K."/>
            <person name="Thang M."/>
            <person name="Chan C."/>
        </authorList>
    </citation>
    <scope>NUCLEOTIDE SEQUENCE [LARGE SCALE GENOMIC DNA]</scope>
</reference>
<dbReference type="PROSITE" id="PS50302">
    <property type="entry name" value="PUM"/>
    <property type="match status" value="1"/>
</dbReference>
<accession>A0A9P1CKP1</accession>
<evidence type="ECO:0000256" key="1">
    <source>
        <dbReference type="ARBA" id="ARBA00022737"/>
    </source>
</evidence>
<proteinExistence type="predicted"/>
<evidence type="ECO:0000256" key="2">
    <source>
        <dbReference type="PROSITE-ProRule" id="PRU00317"/>
    </source>
</evidence>
<dbReference type="GO" id="GO:0005737">
    <property type="term" value="C:cytoplasm"/>
    <property type="evidence" value="ECO:0007669"/>
    <property type="project" value="TreeGrafter"/>
</dbReference>
<dbReference type="EMBL" id="CAMXCT010001835">
    <property type="protein sequence ID" value="CAI3993444.1"/>
    <property type="molecule type" value="Genomic_DNA"/>
</dbReference>
<gene>
    <name evidence="4" type="ORF">C1SCF055_LOCUS20195</name>
</gene>
<sequence>MTEPARQTFPVKVLLGRLEQGATAPWSSYLPDHLRPKGVSAKVFETSGSASSSKAKAEAKPQKKEYSPVGITVLGRVWEYSQDAAGCREVQHAIDVADEETQLRIAAELQDHVWDAASCPHANHVLQKCILALHPRHSQFILDVLMRQRLASQAARHKYACRIVQRLIERCPLEQTIGLLRCLIADVLPISCHAYGNYVIQHILQHSSLQGELCAALEEHLANLSSDVYGAAVVSCAMTTATQASRLSLAKAIMQEPSVLIRLACSRHGHAAAREVLQVVEGPDRTLALRILQHNQNRLQRSRYGRIVAGIH</sequence>
<dbReference type="GO" id="GO:0003729">
    <property type="term" value="F:mRNA binding"/>
    <property type="evidence" value="ECO:0007669"/>
    <property type="project" value="TreeGrafter"/>
</dbReference>
<dbReference type="InterPro" id="IPR001313">
    <property type="entry name" value="Pumilio_RNA-bd_rpt"/>
</dbReference>
<dbReference type="SUPFAM" id="SSF48371">
    <property type="entry name" value="ARM repeat"/>
    <property type="match status" value="1"/>
</dbReference>
<evidence type="ECO:0000313" key="6">
    <source>
        <dbReference type="Proteomes" id="UP001152797"/>
    </source>
</evidence>
<dbReference type="InterPro" id="IPR033133">
    <property type="entry name" value="PUM-HD"/>
</dbReference>
<keyword evidence="6" id="KW-1185">Reference proteome</keyword>
<dbReference type="AlphaFoldDB" id="A0A9P1CKP1"/>
<name>A0A9P1CKP1_9DINO</name>
<dbReference type="OrthoDB" id="668540at2759"/>
<dbReference type="InterPro" id="IPR011989">
    <property type="entry name" value="ARM-like"/>
</dbReference>
<dbReference type="SMART" id="SM00025">
    <property type="entry name" value="Pumilio"/>
    <property type="match status" value="5"/>
</dbReference>
<dbReference type="GO" id="GO:0010608">
    <property type="term" value="P:post-transcriptional regulation of gene expression"/>
    <property type="evidence" value="ECO:0007669"/>
    <property type="project" value="TreeGrafter"/>
</dbReference>
<reference evidence="4" key="1">
    <citation type="submission" date="2022-10" db="EMBL/GenBank/DDBJ databases">
        <authorList>
            <person name="Chen Y."/>
            <person name="Dougan E. K."/>
            <person name="Chan C."/>
            <person name="Rhodes N."/>
            <person name="Thang M."/>
        </authorList>
    </citation>
    <scope>NUCLEOTIDE SEQUENCE</scope>
</reference>
<protein>
    <submittedName>
        <fullName evidence="5">Pumilio-like 2</fullName>
    </submittedName>
</protein>
<evidence type="ECO:0000259" key="3">
    <source>
        <dbReference type="PROSITE" id="PS50303"/>
    </source>
</evidence>
<dbReference type="EMBL" id="CAMXCT020001835">
    <property type="protein sequence ID" value="CAL1146819.1"/>
    <property type="molecule type" value="Genomic_DNA"/>
</dbReference>
<dbReference type="Pfam" id="PF00806">
    <property type="entry name" value="PUF"/>
    <property type="match status" value="4"/>
</dbReference>
<dbReference type="PANTHER" id="PTHR12537:SF12">
    <property type="entry name" value="MATERNAL PROTEIN PUMILIO"/>
    <property type="match status" value="1"/>
</dbReference>
<feature type="repeat" description="Pumilio" evidence="2">
    <location>
        <begin position="182"/>
        <end position="219"/>
    </location>
</feature>
<feature type="domain" description="PUM-HD" evidence="3">
    <location>
        <begin position="1"/>
        <end position="312"/>
    </location>
</feature>
<dbReference type="EMBL" id="CAMXCT030001835">
    <property type="protein sequence ID" value="CAL4780756.1"/>
    <property type="molecule type" value="Genomic_DNA"/>
</dbReference>
<dbReference type="Gene3D" id="1.25.10.10">
    <property type="entry name" value="Leucine-rich Repeat Variant"/>
    <property type="match status" value="1"/>
</dbReference>
<dbReference type="PROSITE" id="PS50303">
    <property type="entry name" value="PUM_HD"/>
    <property type="match status" value="1"/>
</dbReference>
<dbReference type="Proteomes" id="UP001152797">
    <property type="component" value="Unassembled WGS sequence"/>
</dbReference>
<keyword evidence="1" id="KW-0677">Repeat</keyword>